<keyword evidence="1" id="KW-1133">Transmembrane helix</keyword>
<accession>A0A8S5TRK1</accession>
<sequence>MKTAGNNTSRSVTIIVGALLSLIFAMNATTTTSSPLAVIDMVLSGTIGLSMLYLALKGDDDEA</sequence>
<keyword evidence="1" id="KW-0472">Membrane</keyword>
<name>A0A8S5TRK1_9CAUD</name>
<dbReference type="EMBL" id="BK015910">
    <property type="protein sequence ID" value="DAF84833.1"/>
    <property type="molecule type" value="Genomic_DNA"/>
</dbReference>
<proteinExistence type="predicted"/>
<protein>
    <submittedName>
        <fullName evidence="2">Uncharacterized protein</fullName>
    </submittedName>
</protein>
<keyword evidence="1" id="KW-0812">Transmembrane</keyword>
<feature type="transmembrane region" description="Helical" evidence="1">
    <location>
        <begin position="36"/>
        <end position="56"/>
    </location>
</feature>
<feature type="transmembrane region" description="Helical" evidence="1">
    <location>
        <begin position="12"/>
        <end position="30"/>
    </location>
</feature>
<reference evidence="2" key="1">
    <citation type="journal article" date="2021" name="Proc. Natl. Acad. Sci. U.S.A.">
        <title>A Catalog of Tens of Thousands of Viruses from Human Metagenomes Reveals Hidden Associations with Chronic Diseases.</title>
        <authorList>
            <person name="Tisza M.J."/>
            <person name="Buck C.B."/>
        </authorList>
    </citation>
    <scope>NUCLEOTIDE SEQUENCE</scope>
    <source>
        <strain evidence="2">Ct1SN28</strain>
    </source>
</reference>
<organism evidence="2">
    <name type="scientific">Siphoviridae sp. ct1SN28</name>
    <dbReference type="NCBI Taxonomy" id="2825308"/>
    <lineage>
        <taxon>Viruses</taxon>
        <taxon>Duplodnaviria</taxon>
        <taxon>Heunggongvirae</taxon>
        <taxon>Uroviricota</taxon>
        <taxon>Caudoviricetes</taxon>
    </lineage>
</organism>
<evidence type="ECO:0000313" key="2">
    <source>
        <dbReference type="EMBL" id="DAF84833.1"/>
    </source>
</evidence>
<evidence type="ECO:0000256" key="1">
    <source>
        <dbReference type="SAM" id="Phobius"/>
    </source>
</evidence>